<sequence>MKKILLNSFVLIATILIISCNSEENNNNPNNELLGTWNLYRTTGMIPNVPVFNNGQVIWVFNSNNTVDITNTIVSTDPNYIYTLLPTGNYSYSIDISNGNLLTVNGQNIGKVDINGNIMLLNDNVELDGFLTEFHKN</sequence>
<dbReference type="Proteomes" id="UP000289734">
    <property type="component" value="Unassembled WGS sequence"/>
</dbReference>
<dbReference type="OrthoDB" id="1201884at2"/>
<accession>A0A4Q1KWV0</accession>
<feature type="chain" id="PRO_5041089779" description="Lipocalin-like domain-containing protein" evidence="1">
    <location>
        <begin position="23"/>
        <end position="137"/>
    </location>
</feature>
<feature type="signal peptide" evidence="1">
    <location>
        <begin position="1"/>
        <end position="22"/>
    </location>
</feature>
<organism evidence="2 3">
    <name type="scientific">Flavobacterium piscinae</name>
    <dbReference type="NCBI Taxonomy" id="2506424"/>
    <lineage>
        <taxon>Bacteria</taxon>
        <taxon>Pseudomonadati</taxon>
        <taxon>Bacteroidota</taxon>
        <taxon>Flavobacteriia</taxon>
        <taxon>Flavobacteriales</taxon>
        <taxon>Flavobacteriaceae</taxon>
        <taxon>Flavobacterium</taxon>
    </lineage>
</organism>
<comment type="caution">
    <text evidence="2">The sequence shown here is derived from an EMBL/GenBank/DDBJ whole genome shotgun (WGS) entry which is preliminary data.</text>
</comment>
<gene>
    <name evidence="2" type="ORF">EQG68_02365</name>
</gene>
<keyword evidence="3" id="KW-1185">Reference proteome</keyword>
<protein>
    <recommendedName>
        <fullName evidence="4">Lipocalin-like domain-containing protein</fullName>
    </recommendedName>
</protein>
<evidence type="ECO:0008006" key="4">
    <source>
        <dbReference type="Google" id="ProtNLM"/>
    </source>
</evidence>
<evidence type="ECO:0000313" key="2">
    <source>
        <dbReference type="EMBL" id="RXR34773.1"/>
    </source>
</evidence>
<dbReference type="PROSITE" id="PS51257">
    <property type="entry name" value="PROKAR_LIPOPROTEIN"/>
    <property type="match status" value="1"/>
</dbReference>
<dbReference type="EMBL" id="SBKQ01000002">
    <property type="protein sequence ID" value="RXR34773.1"/>
    <property type="molecule type" value="Genomic_DNA"/>
</dbReference>
<name>A0A4Q1KWV0_9FLAO</name>
<evidence type="ECO:0000313" key="3">
    <source>
        <dbReference type="Proteomes" id="UP000289734"/>
    </source>
</evidence>
<evidence type="ECO:0000256" key="1">
    <source>
        <dbReference type="SAM" id="SignalP"/>
    </source>
</evidence>
<proteinExistence type="predicted"/>
<dbReference type="AlphaFoldDB" id="A0A4Q1KWV0"/>
<reference evidence="3" key="1">
    <citation type="submission" date="2019-01" db="EMBL/GenBank/DDBJ databases">
        <title>Cytophagaceae bacterium strain CAR-16.</title>
        <authorList>
            <person name="Chen W.-M."/>
        </authorList>
    </citation>
    <scope>NUCLEOTIDE SEQUENCE [LARGE SCALE GENOMIC DNA]</scope>
    <source>
        <strain evidence="3">ICH-30</strain>
    </source>
</reference>
<dbReference type="RefSeq" id="WP_129463180.1">
    <property type="nucleotide sequence ID" value="NZ_JACSXZ010000001.1"/>
</dbReference>
<keyword evidence="1" id="KW-0732">Signal</keyword>